<evidence type="ECO:0000313" key="2">
    <source>
        <dbReference type="Proteomes" id="UP000187203"/>
    </source>
</evidence>
<dbReference type="EMBL" id="AWUE01016916">
    <property type="protein sequence ID" value="OMO89032.1"/>
    <property type="molecule type" value="Genomic_DNA"/>
</dbReference>
<evidence type="ECO:0000313" key="1">
    <source>
        <dbReference type="EMBL" id="OMO89032.1"/>
    </source>
</evidence>
<protein>
    <submittedName>
        <fullName evidence="1">Uncharacterized protein</fullName>
    </submittedName>
</protein>
<sequence length="32" mass="3322">MEKSLVPRSALEIVDTWGDGAASSSEGGEDRA</sequence>
<dbReference type="Proteomes" id="UP000187203">
    <property type="component" value="Unassembled WGS sequence"/>
</dbReference>
<comment type="caution">
    <text evidence="1">The sequence shown here is derived from an EMBL/GenBank/DDBJ whole genome shotgun (WGS) entry which is preliminary data.</text>
</comment>
<gene>
    <name evidence="1" type="ORF">COLO4_19974</name>
</gene>
<reference evidence="2" key="1">
    <citation type="submission" date="2013-09" db="EMBL/GenBank/DDBJ databases">
        <title>Corchorus olitorius genome sequencing.</title>
        <authorList>
            <person name="Alam M."/>
            <person name="Haque M.S."/>
            <person name="Islam M.S."/>
            <person name="Emdad E.M."/>
            <person name="Islam M.M."/>
            <person name="Ahmed B."/>
            <person name="Halim A."/>
            <person name="Hossen Q.M.M."/>
            <person name="Hossain M.Z."/>
            <person name="Ahmed R."/>
            <person name="Khan M.M."/>
            <person name="Islam R."/>
            <person name="Rashid M.M."/>
            <person name="Khan S.A."/>
            <person name="Rahman M.S."/>
            <person name="Alam M."/>
            <person name="Yahiya A.S."/>
            <person name="Khan M.S."/>
            <person name="Azam M.S."/>
            <person name="Haque T."/>
            <person name="Lashkar M.Z.H."/>
            <person name="Akhand A.I."/>
            <person name="Morshed G."/>
            <person name="Roy S."/>
            <person name="Uddin K.S."/>
            <person name="Rabeya T."/>
            <person name="Hossain A.S."/>
            <person name="Chowdhury A."/>
            <person name="Snigdha A.R."/>
            <person name="Mortoza M.S."/>
            <person name="Matin S.A."/>
            <person name="Hoque S.M.E."/>
            <person name="Islam M.K."/>
            <person name="Roy D.K."/>
            <person name="Haider R."/>
            <person name="Moosa M.M."/>
            <person name="Elias S.M."/>
            <person name="Hasan A.M."/>
            <person name="Jahan S."/>
            <person name="Shafiuddin M."/>
            <person name="Mahmood N."/>
            <person name="Shommy N.S."/>
        </authorList>
    </citation>
    <scope>NUCLEOTIDE SEQUENCE [LARGE SCALE GENOMIC DNA]</scope>
    <source>
        <strain evidence="2">cv. O-4</strain>
    </source>
</reference>
<proteinExistence type="predicted"/>
<organism evidence="1 2">
    <name type="scientific">Corchorus olitorius</name>
    <dbReference type="NCBI Taxonomy" id="93759"/>
    <lineage>
        <taxon>Eukaryota</taxon>
        <taxon>Viridiplantae</taxon>
        <taxon>Streptophyta</taxon>
        <taxon>Embryophyta</taxon>
        <taxon>Tracheophyta</taxon>
        <taxon>Spermatophyta</taxon>
        <taxon>Magnoliopsida</taxon>
        <taxon>eudicotyledons</taxon>
        <taxon>Gunneridae</taxon>
        <taxon>Pentapetalae</taxon>
        <taxon>rosids</taxon>
        <taxon>malvids</taxon>
        <taxon>Malvales</taxon>
        <taxon>Malvaceae</taxon>
        <taxon>Grewioideae</taxon>
        <taxon>Apeibeae</taxon>
        <taxon>Corchorus</taxon>
    </lineage>
</organism>
<name>A0A1R3J2H7_9ROSI</name>
<keyword evidence="2" id="KW-1185">Reference proteome</keyword>
<dbReference type="AlphaFoldDB" id="A0A1R3J2H7"/>
<accession>A0A1R3J2H7</accession>